<dbReference type="AlphaFoldDB" id="A0A9J6ATV4"/>
<sequence length="154" mass="17590">MLSWLRRREDTIEERNCSCHRNKGKTKSLETEPDMSQQNIAIQLCGGVPIKQLKEAAGTQRRLDMTHATAMNMPWLLITLDDSPTIVAIARFIGNQSSYAYKSIIYYHKDGHFILKSHSICDRDEIVLSGAHIINNKPVTVKPWVLISDSMMKY</sequence>
<feature type="domain" description="DUF4283" evidence="1">
    <location>
        <begin position="80"/>
        <end position="145"/>
    </location>
</feature>
<dbReference type="EMBL" id="JACXVP010000002">
    <property type="protein sequence ID" value="KAG5627650.1"/>
    <property type="molecule type" value="Genomic_DNA"/>
</dbReference>
<reference evidence="2 3" key="1">
    <citation type="submission" date="2020-09" db="EMBL/GenBank/DDBJ databases">
        <title>De no assembly of potato wild relative species, Solanum commersonii.</title>
        <authorList>
            <person name="Cho K."/>
        </authorList>
    </citation>
    <scope>NUCLEOTIDE SEQUENCE [LARGE SCALE GENOMIC DNA]</scope>
    <source>
        <strain evidence="2">LZ3.2</strain>
        <tissue evidence="2">Leaf</tissue>
    </source>
</reference>
<name>A0A9J6ATV4_SOLCO</name>
<evidence type="ECO:0000259" key="1">
    <source>
        <dbReference type="Pfam" id="PF14111"/>
    </source>
</evidence>
<evidence type="ECO:0000313" key="3">
    <source>
        <dbReference type="Proteomes" id="UP000824120"/>
    </source>
</evidence>
<dbReference type="Proteomes" id="UP000824120">
    <property type="component" value="Chromosome 2"/>
</dbReference>
<dbReference type="Pfam" id="PF14111">
    <property type="entry name" value="DUF4283"/>
    <property type="match status" value="1"/>
</dbReference>
<proteinExistence type="predicted"/>
<dbReference type="InterPro" id="IPR025558">
    <property type="entry name" value="DUF4283"/>
</dbReference>
<keyword evidence="3" id="KW-1185">Reference proteome</keyword>
<dbReference type="PANTHER" id="PTHR33233:SF17">
    <property type="entry name" value="DUF4283 DOMAIN-CONTAINING PROTEIN"/>
    <property type="match status" value="1"/>
</dbReference>
<gene>
    <name evidence="2" type="ORF">H5410_012868</name>
</gene>
<dbReference type="OrthoDB" id="10498940at2759"/>
<dbReference type="PANTHER" id="PTHR33233">
    <property type="entry name" value="ENDONUCLEASE/EXONUCLEASE/PHOSPHATASE"/>
    <property type="match status" value="1"/>
</dbReference>
<organism evidence="2 3">
    <name type="scientific">Solanum commersonii</name>
    <name type="common">Commerson's wild potato</name>
    <name type="synonym">Commerson's nightshade</name>
    <dbReference type="NCBI Taxonomy" id="4109"/>
    <lineage>
        <taxon>Eukaryota</taxon>
        <taxon>Viridiplantae</taxon>
        <taxon>Streptophyta</taxon>
        <taxon>Embryophyta</taxon>
        <taxon>Tracheophyta</taxon>
        <taxon>Spermatophyta</taxon>
        <taxon>Magnoliopsida</taxon>
        <taxon>eudicotyledons</taxon>
        <taxon>Gunneridae</taxon>
        <taxon>Pentapetalae</taxon>
        <taxon>asterids</taxon>
        <taxon>lamiids</taxon>
        <taxon>Solanales</taxon>
        <taxon>Solanaceae</taxon>
        <taxon>Solanoideae</taxon>
        <taxon>Solaneae</taxon>
        <taxon>Solanum</taxon>
    </lineage>
</organism>
<accession>A0A9J6ATV4</accession>
<evidence type="ECO:0000313" key="2">
    <source>
        <dbReference type="EMBL" id="KAG5627650.1"/>
    </source>
</evidence>
<protein>
    <recommendedName>
        <fullName evidence="1">DUF4283 domain-containing protein</fullName>
    </recommendedName>
</protein>
<comment type="caution">
    <text evidence="2">The sequence shown here is derived from an EMBL/GenBank/DDBJ whole genome shotgun (WGS) entry which is preliminary data.</text>
</comment>